<dbReference type="OrthoDB" id="3262237at2759"/>
<sequence>KPFRQRIQLLGPNNYAVRSTAQVDNGAMRNCIGLHVWRAYGMCLGDLAPTSVSVSVANNNLVRCEGTWAGTVRIGGTESYTHFLVFDCGRAFDIILGKPWLHEVRGIHNYITDVIEIEG</sequence>
<accession>A0A166DI44</accession>
<dbReference type="AlphaFoldDB" id="A0A166DI44"/>
<dbReference type="Proteomes" id="UP000076532">
    <property type="component" value="Unassembled WGS sequence"/>
</dbReference>
<name>A0A166DI44_9AGAM</name>
<reference evidence="1 2" key="1">
    <citation type="journal article" date="2016" name="Mol. Biol. Evol.">
        <title>Comparative Genomics of Early-Diverging Mushroom-Forming Fungi Provides Insights into the Origins of Lignocellulose Decay Capabilities.</title>
        <authorList>
            <person name="Nagy L.G."/>
            <person name="Riley R."/>
            <person name="Tritt A."/>
            <person name="Adam C."/>
            <person name="Daum C."/>
            <person name="Floudas D."/>
            <person name="Sun H."/>
            <person name="Yadav J.S."/>
            <person name="Pangilinan J."/>
            <person name="Larsson K.H."/>
            <person name="Matsuura K."/>
            <person name="Barry K."/>
            <person name="Labutti K."/>
            <person name="Kuo R."/>
            <person name="Ohm R.A."/>
            <person name="Bhattacharya S.S."/>
            <person name="Shirouzu T."/>
            <person name="Yoshinaga Y."/>
            <person name="Martin F.M."/>
            <person name="Grigoriev I.V."/>
            <person name="Hibbett D.S."/>
        </authorList>
    </citation>
    <scope>NUCLEOTIDE SEQUENCE [LARGE SCALE GENOMIC DNA]</scope>
    <source>
        <strain evidence="1 2">CBS 109695</strain>
    </source>
</reference>
<protein>
    <submittedName>
        <fullName evidence="1">Uncharacterized protein</fullName>
    </submittedName>
</protein>
<feature type="non-terminal residue" evidence="1">
    <location>
        <position position="119"/>
    </location>
</feature>
<keyword evidence="2" id="KW-1185">Reference proteome</keyword>
<dbReference type="InterPro" id="IPR021109">
    <property type="entry name" value="Peptidase_aspartic_dom_sf"/>
</dbReference>
<dbReference type="Gene3D" id="2.40.70.10">
    <property type="entry name" value="Acid Proteases"/>
    <property type="match status" value="1"/>
</dbReference>
<dbReference type="EMBL" id="KV417613">
    <property type="protein sequence ID" value="KZP14738.1"/>
    <property type="molecule type" value="Genomic_DNA"/>
</dbReference>
<dbReference type="CDD" id="cd00303">
    <property type="entry name" value="retropepsin_like"/>
    <property type="match status" value="1"/>
</dbReference>
<feature type="non-terminal residue" evidence="1">
    <location>
        <position position="1"/>
    </location>
</feature>
<evidence type="ECO:0000313" key="2">
    <source>
        <dbReference type="Proteomes" id="UP000076532"/>
    </source>
</evidence>
<evidence type="ECO:0000313" key="1">
    <source>
        <dbReference type="EMBL" id="KZP14738.1"/>
    </source>
</evidence>
<gene>
    <name evidence="1" type="ORF">FIBSPDRAFT_712840</name>
</gene>
<dbReference type="STRING" id="436010.A0A166DI44"/>
<dbReference type="SUPFAM" id="SSF50630">
    <property type="entry name" value="Acid proteases"/>
    <property type="match status" value="1"/>
</dbReference>
<organism evidence="1 2">
    <name type="scientific">Athelia psychrophila</name>
    <dbReference type="NCBI Taxonomy" id="1759441"/>
    <lineage>
        <taxon>Eukaryota</taxon>
        <taxon>Fungi</taxon>
        <taxon>Dikarya</taxon>
        <taxon>Basidiomycota</taxon>
        <taxon>Agaricomycotina</taxon>
        <taxon>Agaricomycetes</taxon>
        <taxon>Agaricomycetidae</taxon>
        <taxon>Atheliales</taxon>
        <taxon>Atheliaceae</taxon>
        <taxon>Athelia</taxon>
    </lineage>
</organism>
<proteinExistence type="predicted"/>